<reference evidence="9 10" key="1">
    <citation type="submission" date="2017-06" db="EMBL/GenBank/DDBJ databases">
        <authorList>
            <consortium name="Pathogen Informatics"/>
        </authorList>
    </citation>
    <scope>NUCLEOTIDE SEQUENCE [LARGE SCALE GENOMIC DNA]</scope>
    <source>
        <strain evidence="9 10">NCTC12148</strain>
    </source>
</reference>
<comment type="subcellular location">
    <subcellularLocation>
        <location evidence="1 7">Periplasm</location>
    </subcellularLocation>
</comment>
<keyword evidence="9" id="KW-0966">Cell projection</keyword>
<dbReference type="InterPro" id="IPR039246">
    <property type="entry name" value="Flagellar_FlgA"/>
</dbReference>
<evidence type="ECO:0000256" key="3">
    <source>
        <dbReference type="ARBA" id="ARBA00014754"/>
    </source>
</evidence>
<evidence type="ECO:0000256" key="2">
    <source>
        <dbReference type="ARBA" id="ARBA00010474"/>
    </source>
</evidence>
<sequence length="218" mass="22950">MMKGKMLLLAGLLCSPGARAEGLATQIESFIKGRFTDAAVQVKVRVRTPPAQWPQCAAPQLSLPSNARSWGNISVSVRCGQERRFIQTQVQVIGRYLVSARGIGAGSRLTAADLQLKTGRLDTLPPRTLTTTGKALGAVSLRNISPGQPLTFAMLRRAWVIKAGQRVQVSARGEGFNISGAGTAMNNAAAEDGVRVRMASGQIVSGVAGEDGGIRIAL</sequence>
<dbReference type="InterPro" id="IPR017585">
    <property type="entry name" value="SAF_FlgA"/>
</dbReference>
<evidence type="ECO:0000256" key="6">
    <source>
        <dbReference type="ARBA" id="ARBA00025643"/>
    </source>
</evidence>
<dbReference type="GO" id="GO:0042597">
    <property type="term" value="C:periplasmic space"/>
    <property type="evidence" value="ECO:0007669"/>
    <property type="project" value="UniProtKB-SubCell"/>
</dbReference>
<dbReference type="Pfam" id="PF13144">
    <property type="entry name" value="ChapFlgA"/>
    <property type="match status" value="1"/>
</dbReference>
<dbReference type="STRING" id="1411141.GCA_001590885_00257"/>
<comment type="similarity">
    <text evidence="2 7">Belongs to the FlgA family.</text>
</comment>
<proteinExistence type="inferred from homology"/>
<keyword evidence="9" id="KW-0282">Flagellum</keyword>
<dbReference type="GO" id="GO:0044780">
    <property type="term" value="P:bacterial-type flagellum assembly"/>
    <property type="evidence" value="ECO:0007669"/>
    <property type="project" value="InterPro"/>
</dbReference>
<evidence type="ECO:0000256" key="1">
    <source>
        <dbReference type="ARBA" id="ARBA00004418"/>
    </source>
</evidence>
<evidence type="ECO:0000256" key="4">
    <source>
        <dbReference type="ARBA" id="ARBA00022729"/>
    </source>
</evidence>
<feature type="chain" id="PRO_5011816224" description="Flagella basal body P-ring formation protein FlgA" evidence="7">
    <location>
        <begin position="21"/>
        <end position="218"/>
    </location>
</feature>
<name>A0A240C6C3_SERFI</name>
<feature type="domain" description="SAF" evidence="8">
    <location>
        <begin position="94"/>
        <end position="156"/>
    </location>
</feature>
<dbReference type="EMBL" id="LT906479">
    <property type="protein sequence ID" value="SNW02833.1"/>
    <property type="molecule type" value="Genomic_DNA"/>
</dbReference>
<evidence type="ECO:0000256" key="7">
    <source>
        <dbReference type="RuleBase" id="RU362063"/>
    </source>
</evidence>
<dbReference type="InterPro" id="IPR041231">
    <property type="entry name" value="FlgA_N"/>
</dbReference>
<feature type="signal peptide" evidence="7">
    <location>
        <begin position="1"/>
        <end position="20"/>
    </location>
</feature>
<accession>A0A240C6C3</accession>
<dbReference type="PANTHER" id="PTHR36307:SF1">
    <property type="entry name" value="FLAGELLA BASAL BODY P-RING FORMATION PROTEIN FLGA"/>
    <property type="match status" value="1"/>
</dbReference>
<dbReference type="Pfam" id="PF17656">
    <property type="entry name" value="ChapFlgA_N"/>
    <property type="match status" value="1"/>
</dbReference>
<dbReference type="KEGG" id="sfj:SAMEA4384070_2988"/>
<keyword evidence="5 7" id="KW-0574">Periplasm</keyword>
<dbReference type="NCBIfam" id="TIGR03170">
    <property type="entry name" value="flgA_cterm"/>
    <property type="match status" value="1"/>
</dbReference>
<evidence type="ECO:0000256" key="5">
    <source>
        <dbReference type="ARBA" id="ARBA00022764"/>
    </source>
</evidence>
<gene>
    <name evidence="9" type="ORF">SAMEA4384070_02988</name>
</gene>
<keyword evidence="9" id="KW-0969">Cilium</keyword>
<dbReference type="Gene3D" id="3.90.1210.10">
    <property type="entry name" value="Antifreeze-like/N-acetylneuraminic acid synthase C-terminal domain"/>
    <property type="match status" value="1"/>
</dbReference>
<keyword evidence="10" id="KW-1185">Reference proteome</keyword>
<dbReference type="PANTHER" id="PTHR36307">
    <property type="entry name" value="FLAGELLA BASAL BODY P-RING FORMATION PROTEIN FLGA"/>
    <property type="match status" value="1"/>
</dbReference>
<dbReference type="CDD" id="cd11614">
    <property type="entry name" value="SAF_CpaB_FlgA_like"/>
    <property type="match status" value="1"/>
</dbReference>
<evidence type="ECO:0000313" key="9">
    <source>
        <dbReference type="EMBL" id="SNW02833.1"/>
    </source>
</evidence>
<keyword evidence="4 7" id="KW-0732">Signal</keyword>
<organism evidence="9 10">
    <name type="scientific">Serratia ficaria</name>
    <dbReference type="NCBI Taxonomy" id="61651"/>
    <lineage>
        <taxon>Bacteria</taxon>
        <taxon>Pseudomonadati</taxon>
        <taxon>Pseudomonadota</taxon>
        <taxon>Gammaproteobacteria</taxon>
        <taxon>Enterobacterales</taxon>
        <taxon>Yersiniaceae</taxon>
        <taxon>Serratia</taxon>
    </lineage>
</organism>
<keyword evidence="7" id="KW-1005">Bacterial flagellum biogenesis</keyword>
<comment type="function">
    <text evidence="6 7">Involved in the assembly process of the P-ring formation. It may associate with FlgF on the rod constituting a structure essential for the P-ring assembly or may act as a modulator protein for the P-ring assembly.</text>
</comment>
<dbReference type="InterPro" id="IPR013974">
    <property type="entry name" value="SAF"/>
</dbReference>
<evidence type="ECO:0000259" key="8">
    <source>
        <dbReference type="SMART" id="SM00858"/>
    </source>
</evidence>
<dbReference type="SMART" id="SM00858">
    <property type="entry name" value="SAF"/>
    <property type="match status" value="1"/>
</dbReference>
<dbReference type="Proteomes" id="UP000215134">
    <property type="component" value="Chromosome 1"/>
</dbReference>
<protein>
    <recommendedName>
        <fullName evidence="3 7">Flagella basal body P-ring formation protein FlgA</fullName>
    </recommendedName>
</protein>
<dbReference type="Gene3D" id="2.30.30.760">
    <property type="match status" value="1"/>
</dbReference>
<dbReference type="AlphaFoldDB" id="A0A240C6C3"/>
<evidence type="ECO:0000313" key="10">
    <source>
        <dbReference type="Proteomes" id="UP000215134"/>
    </source>
</evidence>